<feature type="compositionally biased region" description="Basic and acidic residues" evidence="1">
    <location>
        <begin position="19"/>
        <end position="44"/>
    </location>
</feature>
<accession>A0ABU1QA02</accession>
<protein>
    <recommendedName>
        <fullName evidence="4">Type VII secretion system (Wss) protein ESAT-6</fullName>
    </recommendedName>
</protein>
<organism evidence="2 3">
    <name type="scientific">Saccharothrix longispora</name>
    <dbReference type="NCBI Taxonomy" id="33920"/>
    <lineage>
        <taxon>Bacteria</taxon>
        <taxon>Bacillati</taxon>
        <taxon>Actinomycetota</taxon>
        <taxon>Actinomycetes</taxon>
        <taxon>Pseudonocardiales</taxon>
        <taxon>Pseudonocardiaceae</taxon>
        <taxon>Saccharothrix</taxon>
    </lineage>
</organism>
<comment type="caution">
    <text evidence="2">The sequence shown here is derived from an EMBL/GenBank/DDBJ whole genome shotgun (WGS) entry which is preliminary data.</text>
</comment>
<gene>
    <name evidence="2" type="ORF">J2S66_007348</name>
</gene>
<feature type="region of interest" description="Disordered" evidence="1">
    <location>
        <begin position="106"/>
        <end position="125"/>
    </location>
</feature>
<evidence type="ECO:0000313" key="3">
    <source>
        <dbReference type="Proteomes" id="UP001268819"/>
    </source>
</evidence>
<dbReference type="RefSeq" id="WP_310314414.1">
    <property type="nucleotide sequence ID" value="NZ_BAAAXB010000001.1"/>
</dbReference>
<evidence type="ECO:0008006" key="4">
    <source>
        <dbReference type="Google" id="ProtNLM"/>
    </source>
</evidence>
<proteinExistence type="predicted"/>
<feature type="compositionally biased region" description="Basic and acidic residues" evidence="1">
    <location>
        <begin position="53"/>
        <end position="89"/>
    </location>
</feature>
<dbReference type="EMBL" id="JAVDSG010000001">
    <property type="protein sequence ID" value="MDR6598964.1"/>
    <property type="molecule type" value="Genomic_DNA"/>
</dbReference>
<keyword evidence="3" id="KW-1185">Reference proteome</keyword>
<dbReference type="Proteomes" id="UP001268819">
    <property type="component" value="Unassembled WGS sequence"/>
</dbReference>
<sequence length="206" mass="23109">MAEQRLTTEDFASPHKHHDGPTGHDTHDGTGHHADTSREWREQDATGTYDTGVDARDEQRYDGREPVEQTPADRDVAEPDLTDQERLDAEPVVGDEFVDETAAGAVGAPVEHSADSTDSPLFTTDDATGYRDEWRALQADFVDDPREAVQRADELVAQVIQSLATTFSEHKRSLEGQWQEGAQVETEELRQALKRYRSFFDRLLSV</sequence>
<evidence type="ECO:0000256" key="1">
    <source>
        <dbReference type="SAM" id="MobiDB-lite"/>
    </source>
</evidence>
<feature type="region of interest" description="Disordered" evidence="1">
    <location>
        <begin position="1"/>
        <end position="93"/>
    </location>
</feature>
<name>A0ABU1QA02_9PSEU</name>
<feature type="compositionally biased region" description="Polar residues" evidence="1">
    <location>
        <begin position="116"/>
        <end position="125"/>
    </location>
</feature>
<reference evidence="2 3" key="1">
    <citation type="submission" date="2023-07" db="EMBL/GenBank/DDBJ databases">
        <title>Sequencing the genomes of 1000 actinobacteria strains.</title>
        <authorList>
            <person name="Klenk H.-P."/>
        </authorList>
    </citation>
    <scope>NUCLEOTIDE SEQUENCE [LARGE SCALE GENOMIC DNA]</scope>
    <source>
        <strain evidence="2 3">DSM 43749</strain>
    </source>
</reference>
<evidence type="ECO:0000313" key="2">
    <source>
        <dbReference type="EMBL" id="MDR6598964.1"/>
    </source>
</evidence>